<dbReference type="AlphaFoldDB" id="A0A9Q2P5P6"/>
<organism evidence="1 2">
    <name type="scientific">Pseudosulfitobacter pseudonitzschiae</name>
    <dbReference type="NCBI Taxonomy" id="1402135"/>
    <lineage>
        <taxon>Bacteria</taxon>
        <taxon>Pseudomonadati</taxon>
        <taxon>Pseudomonadota</taxon>
        <taxon>Alphaproteobacteria</taxon>
        <taxon>Rhodobacterales</taxon>
        <taxon>Roseobacteraceae</taxon>
        <taxon>Pseudosulfitobacter</taxon>
    </lineage>
</organism>
<accession>A0A9Q2P5P6</accession>
<dbReference type="Proteomes" id="UP000809337">
    <property type="component" value="Unassembled WGS sequence"/>
</dbReference>
<comment type="caution">
    <text evidence="1">The sequence shown here is derived from an EMBL/GenBank/DDBJ whole genome shotgun (WGS) entry which is preliminary data.</text>
</comment>
<evidence type="ECO:0000313" key="1">
    <source>
        <dbReference type="EMBL" id="MBM2357589.1"/>
    </source>
</evidence>
<proteinExistence type="predicted"/>
<reference evidence="1" key="1">
    <citation type="submission" date="2021-01" db="EMBL/GenBank/DDBJ databases">
        <title>Diatom-associated Roseobacters Show Island Model of Population Structure.</title>
        <authorList>
            <person name="Qu L."/>
            <person name="Feng X."/>
            <person name="Chen Y."/>
            <person name="Li L."/>
            <person name="Wang X."/>
            <person name="Hu Z."/>
            <person name="Wang H."/>
            <person name="Luo H."/>
        </authorList>
    </citation>
    <scope>NUCLEOTIDE SEQUENCE</scope>
    <source>
        <strain evidence="1">SM26-45</strain>
    </source>
</reference>
<dbReference type="EMBL" id="JAFBWN010000046">
    <property type="protein sequence ID" value="MBM2357589.1"/>
    <property type="molecule type" value="Genomic_DNA"/>
</dbReference>
<name>A0A9Q2P5P6_9RHOB</name>
<dbReference type="RefSeq" id="WP_231036407.1">
    <property type="nucleotide sequence ID" value="NZ_JAJNGX010000046.1"/>
</dbReference>
<sequence>MLDFGGGIFTLTSAFAYHDTVNNALGDASDLNDTAHTLLASLCLVPADTLVLDVI</sequence>
<evidence type="ECO:0000313" key="2">
    <source>
        <dbReference type="Proteomes" id="UP000809337"/>
    </source>
</evidence>
<gene>
    <name evidence="1" type="ORF">JQX14_23870</name>
</gene>
<protein>
    <submittedName>
        <fullName evidence="1">Uncharacterized protein</fullName>
    </submittedName>
</protein>